<reference evidence="3 4" key="1">
    <citation type="journal article" date="2024" name="G3 (Bethesda)">
        <title>Genome assembly of Hibiscus sabdariffa L. provides insights into metabolisms of medicinal natural products.</title>
        <authorList>
            <person name="Kim T."/>
        </authorList>
    </citation>
    <scope>NUCLEOTIDE SEQUENCE [LARGE SCALE GENOMIC DNA]</scope>
    <source>
        <strain evidence="3">TK-2024</strain>
        <tissue evidence="3">Old leaves</tissue>
    </source>
</reference>
<evidence type="ECO:0000313" key="4">
    <source>
        <dbReference type="Proteomes" id="UP001396334"/>
    </source>
</evidence>
<protein>
    <recommendedName>
        <fullName evidence="2">F-box domain-containing protein</fullName>
    </recommendedName>
</protein>
<name>A0ABR2RUY3_9ROSI</name>
<evidence type="ECO:0000313" key="3">
    <source>
        <dbReference type="EMBL" id="KAK9016785.1"/>
    </source>
</evidence>
<feature type="compositionally biased region" description="Acidic residues" evidence="1">
    <location>
        <begin position="390"/>
        <end position="403"/>
    </location>
</feature>
<dbReference type="PANTHER" id="PTHR31672">
    <property type="entry name" value="BNACNNG10540D PROTEIN"/>
    <property type="match status" value="1"/>
</dbReference>
<organism evidence="3 4">
    <name type="scientific">Hibiscus sabdariffa</name>
    <name type="common">roselle</name>
    <dbReference type="NCBI Taxonomy" id="183260"/>
    <lineage>
        <taxon>Eukaryota</taxon>
        <taxon>Viridiplantae</taxon>
        <taxon>Streptophyta</taxon>
        <taxon>Embryophyta</taxon>
        <taxon>Tracheophyta</taxon>
        <taxon>Spermatophyta</taxon>
        <taxon>Magnoliopsida</taxon>
        <taxon>eudicotyledons</taxon>
        <taxon>Gunneridae</taxon>
        <taxon>Pentapetalae</taxon>
        <taxon>rosids</taxon>
        <taxon>malvids</taxon>
        <taxon>Malvales</taxon>
        <taxon>Malvaceae</taxon>
        <taxon>Malvoideae</taxon>
        <taxon>Hibiscus</taxon>
    </lineage>
</organism>
<feature type="domain" description="F-box" evidence="2">
    <location>
        <begin position="1"/>
        <end position="45"/>
    </location>
</feature>
<dbReference type="Gene3D" id="1.20.1280.50">
    <property type="match status" value="1"/>
</dbReference>
<comment type="caution">
    <text evidence="3">The sequence shown here is derived from an EMBL/GenBank/DDBJ whole genome shotgun (WGS) entry which is preliminary data.</text>
</comment>
<feature type="region of interest" description="Disordered" evidence="1">
    <location>
        <begin position="382"/>
        <end position="403"/>
    </location>
</feature>
<dbReference type="InterPro" id="IPR017451">
    <property type="entry name" value="F-box-assoc_interact_dom"/>
</dbReference>
<gene>
    <name evidence="3" type="ORF">V6N11_079279</name>
</gene>
<dbReference type="InterPro" id="IPR013187">
    <property type="entry name" value="F-box-assoc_dom_typ3"/>
</dbReference>
<dbReference type="CDD" id="cd22157">
    <property type="entry name" value="F-box_AtFBW1-like"/>
    <property type="match status" value="1"/>
</dbReference>
<dbReference type="Pfam" id="PF00646">
    <property type="entry name" value="F-box"/>
    <property type="match status" value="1"/>
</dbReference>
<keyword evidence="4" id="KW-1185">Reference proteome</keyword>
<dbReference type="PROSITE" id="PS50181">
    <property type="entry name" value="FBOX"/>
    <property type="match status" value="1"/>
</dbReference>
<accession>A0ABR2RUY3</accession>
<dbReference type="Pfam" id="PF08268">
    <property type="entry name" value="FBA_3"/>
    <property type="match status" value="1"/>
</dbReference>
<dbReference type="InterPro" id="IPR001810">
    <property type="entry name" value="F-box_dom"/>
</dbReference>
<dbReference type="SMART" id="SM00256">
    <property type="entry name" value="FBOX"/>
    <property type="match status" value="1"/>
</dbReference>
<evidence type="ECO:0000256" key="1">
    <source>
        <dbReference type="SAM" id="MobiDB-lite"/>
    </source>
</evidence>
<sequence length="403" mass="45459">MSDYLPEAVILEILKRLPVKSLVRFRSVCKTWNTLISHPSFISTHLQSSLSNNTPFLFIQSVKGISFEFSWHYDNDGFDKFNQLQLPVFDCGSDSLVIGSVNGVICAQVFSYDNSLNFVLWNPSIQNYIPLPQPSIRDVVDLNIGFGFDSKTNDYKLLLVGVGVEDFSGNWINPCLFSLNQNCWKTLTATIPPNYNFDAAYGATLPFVNGAFHWLGFQTGNRFSNAIMGFDLSIEEFMLISLPESLIGSWSGSLSIFKYGESSIAVQRLRHGELYELWVMKEYGVIESWTKVLTLSLATDPRYTWFPKVMGFRKNGEVLHVHNTKMASLDLNSQQMETSLDLNRRQMEFHGVEFGAELLSVHSYVESLVLLDKAVDVHSESDVDHSMDSSDLDEWSGGEVDVA</sequence>
<dbReference type="EMBL" id="JBBPBN010000020">
    <property type="protein sequence ID" value="KAK9016785.1"/>
    <property type="molecule type" value="Genomic_DNA"/>
</dbReference>
<dbReference type="PANTHER" id="PTHR31672:SF13">
    <property type="entry name" value="F-BOX PROTEIN CPR30-LIKE"/>
    <property type="match status" value="1"/>
</dbReference>
<dbReference type="InterPro" id="IPR036047">
    <property type="entry name" value="F-box-like_dom_sf"/>
</dbReference>
<proteinExistence type="predicted"/>
<evidence type="ECO:0000259" key="2">
    <source>
        <dbReference type="PROSITE" id="PS50181"/>
    </source>
</evidence>
<dbReference type="InterPro" id="IPR050796">
    <property type="entry name" value="SCF_F-box_component"/>
</dbReference>
<dbReference type="NCBIfam" id="TIGR01640">
    <property type="entry name" value="F_box_assoc_1"/>
    <property type="match status" value="1"/>
</dbReference>
<dbReference type="Proteomes" id="UP001396334">
    <property type="component" value="Unassembled WGS sequence"/>
</dbReference>
<dbReference type="SUPFAM" id="SSF81383">
    <property type="entry name" value="F-box domain"/>
    <property type="match status" value="1"/>
</dbReference>